<keyword evidence="2" id="KW-0436">Ligase</keyword>
<keyword evidence="11" id="KW-1185">Reference proteome</keyword>
<dbReference type="SMART" id="SM00878">
    <property type="entry name" value="Biotin_carb_C"/>
    <property type="match status" value="1"/>
</dbReference>
<reference evidence="10" key="1">
    <citation type="submission" date="2022-09" db="EMBL/GenBank/DDBJ databases">
        <title>Tahibacter sp. nov., isolated from a fresh water.</title>
        <authorList>
            <person name="Baek J.H."/>
            <person name="Lee J.K."/>
            <person name="Kim J.M."/>
            <person name="Jeon C.O."/>
        </authorList>
    </citation>
    <scope>NUCLEOTIDE SEQUENCE</scope>
    <source>
        <strain evidence="10">W38</strain>
    </source>
</reference>
<dbReference type="PANTHER" id="PTHR18866">
    <property type="entry name" value="CARBOXYLASE:PYRUVATE/ACETYL-COA/PROPIONYL-COA CARBOXYLASE"/>
    <property type="match status" value="1"/>
</dbReference>
<dbReference type="InterPro" id="IPR050856">
    <property type="entry name" value="Biotin_carboxylase_complex"/>
</dbReference>
<evidence type="ECO:0000256" key="2">
    <source>
        <dbReference type="ARBA" id="ARBA00022598"/>
    </source>
</evidence>
<dbReference type="SUPFAM" id="SSF51246">
    <property type="entry name" value="Rudiment single hybrid motif"/>
    <property type="match status" value="1"/>
</dbReference>
<evidence type="ECO:0000313" key="11">
    <source>
        <dbReference type="Proteomes" id="UP001064632"/>
    </source>
</evidence>
<dbReference type="PANTHER" id="PTHR18866:SF33">
    <property type="entry name" value="METHYLCROTONOYL-COA CARBOXYLASE SUBUNIT ALPHA, MITOCHONDRIAL-RELATED"/>
    <property type="match status" value="1"/>
</dbReference>
<dbReference type="InterPro" id="IPR005479">
    <property type="entry name" value="CPAse_ATP-bd"/>
</dbReference>
<feature type="domain" description="Biotin carboxylation" evidence="9">
    <location>
        <begin position="1"/>
        <end position="448"/>
    </location>
</feature>
<evidence type="ECO:0000256" key="3">
    <source>
        <dbReference type="ARBA" id="ARBA00022741"/>
    </source>
</evidence>
<dbReference type="SUPFAM" id="SSF52440">
    <property type="entry name" value="PreATP-grasp domain"/>
    <property type="match status" value="1"/>
</dbReference>
<keyword evidence="3 6" id="KW-0547">Nucleotide-binding</keyword>
<dbReference type="Pfam" id="PF00364">
    <property type="entry name" value="Biotin_lipoyl"/>
    <property type="match status" value="1"/>
</dbReference>
<evidence type="ECO:0000259" key="7">
    <source>
        <dbReference type="PROSITE" id="PS50968"/>
    </source>
</evidence>
<evidence type="ECO:0000259" key="9">
    <source>
        <dbReference type="PROSITE" id="PS50979"/>
    </source>
</evidence>
<feature type="domain" description="Lipoyl-binding" evidence="7">
    <location>
        <begin position="568"/>
        <end position="646"/>
    </location>
</feature>
<evidence type="ECO:0000256" key="5">
    <source>
        <dbReference type="ARBA" id="ARBA00023267"/>
    </source>
</evidence>
<evidence type="ECO:0000313" key="10">
    <source>
        <dbReference type="EMBL" id="UXI66441.1"/>
    </source>
</evidence>
<accession>A0ABY6B8N5</accession>
<dbReference type="Gene3D" id="3.30.470.20">
    <property type="entry name" value="ATP-grasp fold, B domain"/>
    <property type="match status" value="1"/>
</dbReference>
<dbReference type="Pfam" id="PF00289">
    <property type="entry name" value="Biotin_carb_N"/>
    <property type="match status" value="1"/>
</dbReference>
<dbReference type="InterPro" id="IPR005481">
    <property type="entry name" value="BC-like_N"/>
</dbReference>
<dbReference type="PROSITE" id="PS00188">
    <property type="entry name" value="BIOTIN"/>
    <property type="match status" value="1"/>
</dbReference>
<evidence type="ECO:0000259" key="8">
    <source>
        <dbReference type="PROSITE" id="PS50975"/>
    </source>
</evidence>
<protein>
    <submittedName>
        <fullName evidence="10">ATP-grasp domain-containing protein</fullName>
    </submittedName>
</protein>
<dbReference type="PROSITE" id="PS50979">
    <property type="entry name" value="BC"/>
    <property type="match status" value="1"/>
</dbReference>
<gene>
    <name evidence="10" type="ORF">N4264_17015</name>
</gene>
<dbReference type="InterPro" id="IPR016185">
    <property type="entry name" value="PreATP-grasp_dom_sf"/>
</dbReference>
<dbReference type="RefSeq" id="WP_261693425.1">
    <property type="nucleotide sequence ID" value="NZ_CP104694.1"/>
</dbReference>
<name>A0ABY6B8N5_9GAMM</name>
<dbReference type="SUPFAM" id="SSF56059">
    <property type="entry name" value="Glutathione synthetase ATP-binding domain-like"/>
    <property type="match status" value="1"/>
</dbReference>
<dbReference type="InterPro" id="IPR005482">
    <property type="entry name" value="Biotin_COase_C"/>
</dbReference>
<feature type="domain" description="ATP-grasp" evidence="8">
    <location>
        <begin position="119"/>
        <end position="316"/>
    </location>
</feature>
<keyword evidence="4 6" id="KW-0067">ATP-binding</keyword>
<sequence length="652" mass="69708">MQTLLIANRGEIACRIARTARAMGIRTVAVYSDADADALHVHGADSAIHIGGSMPAESYLNIDALIVAARRCGADAIHPGYGFLSENAAFAAACRNAGITFVGPSPEAIAAMGSKAAAKQRAATAGVPTAPASYGPMRDDAQWQASAETLGYPLLVKAVAGGGGRGMRRVDQPEALAAALASARREAQIAFGDDALLLEKLIEDGRHIEIQIVADAHGHLVHLGERDCSTQRRRQKIIEEAPSPVLSAALRERMGQDAIAVARAVGYCGAGTVEFIVDPQMRHYFLEMNTRIQVEHPVTELITGIDLVEWQLRIADGEPLPLAQDAIRFRGHAIEARLYAEDPYAGFAPQTGRIARLRPDAAACGTTIRIDAGVREGDLVTSHYDPLLAKVIAHGATREEAIRKLACALEDVAPLGMSHNGAFLRALVADDLFRKAAITTATLDSWSPESHPLLQPPAVPSELWALAATCFALGQGNGHRPPSVSAFEWRVATERDVRRLGLRQVDADTVAVTDGGVTTTVHRVAQTADTVIYRIDGLQRRCAIAIDGNVVHLSHHGGSLRFERQLPPYVDRTSAKQRGLQAPLSGTVAQVLVQPGDRVTAGQPLVCVEAMKMEVWLSAQADATVRAIHTAQGQNVDRHALLVELEFDTTEA</sequence>
<dbReference type="InterPro" id="IPR011053">
    <property type="entry name" value="Single_hybrid_motif"/>
</dbReference>
<dbReference type="CDD" id="cd06850">
    <property type="entry name" value="biotinyl_domain"/>
    <property type="match status" value="1"/>
</dbReference>
<dbReference type="Proteomes" id="UP001064632">
    <property type="component" value="Chromosome"/>
</dbReference>
<dbReference type="InterPro" id="IPR011054">
    <property type="entry name" value="Rudment_hybrid_motif"/>
</dbReference>
<dbReference type="Pfam" id="PF02786">
    <property type="entry name" value="CPSase_L_D2"/>
    <property type="match status" value="1"/>
</dbReference>
<dbReference type="Gene3D" id="2.40.50.100">
    <property type="match status" value="1"/>
</dbReference>
<evidence type="ECO:0000256" key="4">
    <source>
        <dbReference type="ARBA" id="ARBA00022840"/>
    </source>
</evidence>
<dbReference type="SUPFAM" id="SSF51230">
    <property type="entry name" value="Single hybrid motif"/>
    <property type="match status" value="1"/>
</dbReference>
<evidence type="ECO:0000256" key="6">
    <source>
        <dbReference type="PROSITE-ProRule" id="PRU00409"/>
    </source>
</evidence>
<dbReference type="InterPro" id="IPR011761">
    <property type="entry name" value="ATP-grasp"/>
</dbReference>
<evidence type="ECO:0000256" key="1">
    <source>
        <dbReference type="ARBA" id="ARBA00001953"/>
    </source>
</evidence>
<dbReference type="InterPro" id="IPR001882">
    <property type="entry name" value="Biotin_BS"/>
</dbReference>
<dbReference type="PROSITE" id="PS50968">
    <property type="entry name" value="BIOTINYL_LIPOYL"/>
    <property type="match status" value="1"/>
</dbReference>
<organism evidence="10 11">
    <name type="scientific">Tahibacter amnicola</name>
    <dbReference type="NCBI Taxonomy" id="2976241"/>
    <lineage>
        <taxon>Bacteria</taxon>
        <taxon>Pseudomonadati</taxon>
        <taxon>Pseudomonadota</taxon>
        <taxon>Gammaproteobacteria</taxon>
        <taxon>Lysobacterales</taxon>
        <taxon>Rhodanobacteraceae</taxon>
        <taxon>Tahibacter</taxon>
    </lineage>
</organism>
<proteinExistence type="predicted"/>
<dbReference type="Pfam" id="PF02785">
    <property type="entry name" value="Biotin_carb_C"/>
    <property type="match status" value="1"/>
</dbReference>
<dbReference type="InterPro" id="IPR011764">
    <property type="entry name" value="Biotin_carboxylation_dom"/>
</dbReference>
<dbReference type="EMBL" id="CP104694">
    <property type="protein sequence ID" value="UXI66441.1"/>
    <property type="molecule type" value="Genomic_DNA"/>
</dbReference>
<dbReference type="InterPro" id="IPR000089">
    <property type="entry name" value="Biotin_lipoyl"/>
</dbReference>
<comment type="cofactor">
    <cofactor evidence="1">
        <name>biotin</name>
        <dbReference type="ChEBI" id="CHEBI:57586"/>
    </cofactor>
</comment>
<dbReference type="PROSITE" id="PS00867">
    <property type="entry name" value="CPSASE_2"/>
    <property type="match status" value="1"/>
</dbReference>
<dbReference type="PROSITE" id="PS50975">
    <property type="entry name" value="ATP_GRASP"/>
    <property type="match status" value="1"/>
</dbReference>
<keyword evidence="5" id="KW-0092">Biotin</keyword>